<gene>
    <name evidence="10" type="ORF">C8D99_10619</name>
</gene>
<dbReference type="InterPro" id="IPR041701">
    <property type="entry name" value="MetN_ABC"/>
</dbReference>
<proteinExistence type="inferred from homology"/>
<feature type="domain" description="ABC transporter" evidence="9">
    <location>
        <begin position="3"/>
        <end position="242"/>
    </location>
</feature>
<evidence type="ECO:0000256" key="5">
    <source>
        <dbReference type="ARBA" id="ARBA00022840"/>
    </source>
</evidence>
<evidence type="ECO:0000256" key="7">
    <source>
        <dbReference type="ARBA" id="ARBA00022970"/>
    </source>
</evidence>
<dbReference type="Gene3D" id="3.30.70.260">
    <property type="match status" value="1"/>
</dbReference>
<dbReference type="InterPro" id="IPR045865">
    <property type="entry name" value="ACT-like_dom_sf"/>
</dbReference>
<sequence length="353" mass="37961">MGILLKGVTKTYGSGEKRLKALSNIDLEIPDSSIFGIIGRSGAGKSTLVRCVNLLERPDSGSVSVSGVELTDLGEGELRQARKKIGMIFQNFNLLSGRTVFGNVAFPLELAGWRREDIAARVDELLDLVGLADKRERYPSQLSGGQKQRVGIARALANRPDVLLSDEATSALDPLTTRSILSLLRDINTRLGLTIVLITHEMNVIREICTDVAVIDKGRIVERGTVLDIFTDPRGEPTLDMLRDVVGVELPETFAGLDFTPGVRGTGDPVLQLQFFGDIAADPVISGMIRRFDVDVNILGARIGHIRNVPCGTLVIRLSGDEGAKSSALGYLRALDLKVEVIGHVGSGISVAV</sequence>
<dbReference type="PANTHER" id="PTHR43166:SF30">
    <property type="entry name" value="METHIONINE IMPORT ATP-BINDING PROTEIN METN"/>
    <property type="match status" value="1"/>
</dbReference>
<dbReference type="GO" id="GO:0005886">
    <property type="term" value="C:plasma membrane"/>
    <property type="evidence" value="ECO:0007669"/>
    <property type="project" value="UniProtKB-ARBA"/>
</dbReference>
<dbReference type="SMART" id="SM00382">
    <property type="entry name" value="AAA"/>
    <property type="match status" value="1"/>
</dbReference>
<dbReference type="GO" id="GO:0016887">
    <property type="term" value="F:ATP hydrolysis activity"/>
    <property type="evidence" value="ECO:0007669"/>
    <property type="project" value="InterPro"/>
</dbReference>
<keyword evidence="2" id="KW-0813">Transport</keyword>
<keyword evidence="4" id="KW-0547">Nucleotide-binding</keyword>
<dbReference type="FunFam" id="3.40.50.300:FF:000056">
    <property type="entry name" value="Cell division ATP-binding protein FtsE"/>
    <property type="match status" value="1"/>
</dbReference>
<evidence type="ECO:0000313" key="10">
    <source>
        <dbReference type="EMBL" id="TDY61165.1"/>
    </source>
</evidence>
<dbReference type="OrthoDB" id="9772862at2"/>
<dbReference type="PROSITE" id="PS00211">
    <property type="entry name" value="ABC_TRANSPORTER_1"/>
    <property type="match status" value="1"/>
</dbReference>
<dbReference type="GO" id="GO:0006865">
    <property type="term" value="P:amino acid transport"/>
    <property type="evidence" value="ECO:0007669"/>
    <property type="project" value="UniProtKB-KW"/>
</dbReference>
<dbReference type="EMBL" id="SORI01000006">
    <property type="protein sequence ID" value="TDY61165.1"/>
    <property type="molecule type" value="Genomic_DNA"/>
</dbReference>
<comment type="caution">
    <text evidence="10">The sequence shown here is derived from an EMBL/GenBank/DDBJ whole genome shotgun (WGS) entry which is preliminary data.</text>
</comment>
<dbReference type="Pfam" id="PF00005">
    <property type="entry name" value="ABC_tran"/>
    <property type="match status" value="1"/>
</dbReference>
<dbReference type="SUPFAM" id="SSF55021">
    <property type="entry name" value="ACT-like"/>
    <property type="match status" value="1"/>
</dbReference>
<dbReference type="GO" id="GO:0005524">
    <property type="term" value="F:ATP binding"/>
    <property type="evidence" value="ECO:0007669"/>
    <property type="project" value="UniProtKB-KW"/>
</dbReference>
<keyword evidence="11" id="KW-1185">Reference proteome</keyword>
<dbReference type="InterPro" id="IPR017871">
    <property type="entry name" value="ABC_transporter-like_CS"/>
</dbReference>
<comment type="similarity">
    <text evidence="1">Belongs to the ABC transporter superfamily.</text>
</comment>
<dbReference type="Proteomes" id="UP000295066">
    <property type="component" value="Unassembled WGS sequence"/>
</dbReference>
<keyword evidence="8" id="KW-0472">Membrane</keyword>
<evidence type="ECO:0000256" key="8">
    <source>
        <dbReference type="ARBA" id="ARBA00023136"/>
    </source>
</evidence>
<dbReference type="SMART" id="SM00930">
    <property type="entry name" value="NIL"/>
    <property type="match status" value="1"/>
</dbReference>
<accession>A0A4R8MBC5</accession>
<name>A0A4R8MBC5_9BACT</name>
<protein>
    <submittedName>
        <fullName evidence="10">D-methionine transport system ATP-binding protein</fullName>
    </submittedName>
</protein>
<dbReference type="CDD" id="cd03258">
    <property type="entry name" value="ABC_MetN_methionine_transporter"/>
    <property type="match status" value="1"/>
</dbReference>
<dbReference type="PANTHER" id="PTHR43166">
    <property type="entry name" value="AMINO ACID IMPORT ATP-BINDING PROTEIN"/>
    <property type="match status" value="1"/>
</dbReference>
<evidence type="ECO:0000256" key="3">
    <source>
        <dbReference type="ARBA" id="ARBA00022475"/>
    </source>
</evidence>
<keyword evidence="5 10" id="KW-0067">ATP-binding</keyword>
<evidence type="ECO:0000259" key="9">
    <source>
        <dbReference type="PROSITE" id="PS50893"/>
    </source>
</evidence>
<dbReference type="Gene3D" id="3.40.50.300">
    <property type="entry name" value="P-loop containing nucleotide triphosphate hydrolases"/>
    <property type="match status" value="1"/>
</dbReference>
<dbReference type="Pfam" id="PF09383">
    <property type="entry name" value="NIL"/>
    <property type="match status" value="1"/>
</dbReference>
<keyword evidence="3" id="KW-1003">Cell membrane</keyword>
<evidence type="ECO:0000256" key="2">
    <source>
        <dbReference type="ARBA" id="ARBA00022448"/>
    </source>
</evidence>
<dbReference type="InterPro" id="IPR018449">
    <property type="entry name" value="NIL_domain"/>
</dbReference>
<dbReference type="InterPro" id="IPR003439">
    <property type="entry name" value="ABC_transporter-like_ATP-bd"/>
</dbReference>
<dbReference type="RefSeq" id="WP_133957222.1">
    <property type="nucleotide sequence ID" value="NZ_SORI01000006.1"/>
</dbReference>
<dbReference type="SUPFAM" id="SSF52540">
    <property type="entry name" value="P-loop containing nucleoside triphosphate hydrolases"/>
    <property type="match status" value="1"/>
</dbReference>
<dbReference type="AlphaFoldDB" id="A0A4R8MBC5"/>
<keyword evidence="6" id="KW-1278">Translocase</keyword>
<dbReference type="PROSITE" id="PS50893">
    <property type="entry name" value="ABC_TRANSPORTER_2"/>
    <property type="match status" value="1"/>
</dbReference>
<evidence type="ECO:0000256" key="1">
    <source>
        <dbReference type="ARBA" id="ARBA00005417"/>
    </source>
</evidence>
<reference evidence="10 11" key="1">
    <citation type="submission" date="2019-03" db="EMBL/GenBank/DDBJ databases">
        <title>Genomic Encyclopedia of Type Strains, Phase IV (KMG-IV): sequencing the most valuable type-strain genomes for metagenomic binning, comparative biology and taxonomic classification.</title>
        <authorList>
            <person name="Goeker M."/>
        </authorList>
    </citation>
    <scope>NUCLEOTIDE SEQUENCE [LARGE SCALE GENOMIC DNA]</scope>
    <source>
        <strain evidence="10 11">DSM 25964</strain>
    </source>
</reference>
<dbReference type="InterPro" id="IPR050086">
    <property type="entry name" value="MetN_ABC_transporter-like"/>
</dbReference>
<evidence type="ECO:0000256" key="6">
    <source>
        <dbReference type="ARBA" id="ARBA00022967"/>
    </source>
</evidence>
<dbReference type="InterPro" id="IPR003593">
    <property type="entry name" value="AAA+_ATPase"/>
</dbReference>
<evidence type="ECO:0000256" key="4">
    <source>
        <dbReference type="ARBA" id="ARBA00022741"/>
    </source>
</evidence>
<evidence type="ECO:0000313" key="11">
    <source>
        <dbReference type="Proteomes" id="UP000295066"/>
    </source>
</evidence>
<organism evidence="10 11">
    <name type="scientific">Aminivibrio pyruvatiphilus</name>
    <dbReference type="NCBI Taxonomy" id="1005740"/>
    <lineage>
        <taxon>Bacteria</taxon>
        <taxon>Thermotogati</taxon>
        <taxon>Synergistota</taxon>
        <taxon>Synergistia</taxon>
        <taxon>Synergistales</taxon>
        <taxon>Aminobacteriaceae</taxon>
        <taxon>Aminivibrio</taxon>
    </lineage>
</organism>
<dbReference type="InterPro" id="IPR027417">
    <property type="entry name" value="P-loop_NTPase"/>
</dbReference>
<keyword evidence="7" id="KW-0029">Amino-acid transport</keyword>